<proteinExistence type="predicted"/>
<accession>A0A0E9PGB0</accession>
<reference evidence="1" key="2">
    <citation type="journal article" date="2015" name="Fish Shellfish Immunol.">
        <title>Early steps in the European eel (Anguilla anguilla)-Vibrio vulnificus interaction in the gills: Role of the RtxA13 toxin.</title>
        <authorList>
            <person name="Callol A."/>
            <person name="Pajuelo D."/>
            <person name="Ebbesson L."/>
            <person name="Teles M."/>
            <person name="MacKenzie S."/>
            <person name="Amaro C."/>
        </authorList>
    </citation>
    <scope>NUCLEOTIDE SEQUENCE</scope>
</reference>
<name>A0A0E9PGB0_ANGAN</name>
<sequence length="28" mass="3183">MSITDICFNLCLNASFSRHISKCITAHR</sequence>
<dbReference type="AlphaFoldDB" id="A0A0E9PGB0"/>
<dbReference type="EMBL" id="GBXM01105704">
    <property type="protein sequence ID" value="JAH02873.1"/>
    <property type="molecule type" value="Transcribed_RNA"/>
</dbReference>
<organism evidence="1">
    <name type="scientific">Anguilla anguilla</name>
    <name type="common">European freshwater eel</name>
    <name type="synonym">Muraena anguilla</name>
    <dbReference type="NCBI Taxonomy" id="7936"/>
    <lineage>
        <taxon>Eukaryota</taxon>
        <taxon>Metazoa</taxon>
        <taxon>Chordata</taxon>
        <taxon>Craniata</taxon>
        <taxon>Vertebrata</taxon>
        <taxon>Euteleostomi</taxon>
        <taxon>Actinopterygii</taxon>
        <taxon>Neopterygii</taxon>
        <taxon>Teleostei</taxon>
        <taxon>Anguilliformes</taxon>
        <taxon>Anguillidae</taxon>
        <taxon>Anguilla</taxon>
    </lineage>
</organism>
<protein>
    <submittedName>
        <fullName evidence="1">Uncharacterized protein</fullName>
    </submittedName>
</protein>
<evidence type="ECO:0000313" key="1">
    <source>
        <dbReference type="EMBL" id="JAH02873.1"/>
    </source>
</evidence>
<reference evidence="1" key="1">
    <citation type="submission" date="2014-11" db="EMBL/GenBank/DDBJ databases">
        <authorList>
            <person name="Amaro Gonzalez C."/>
        </authorList>
    </citation>
    <scope>NUCLEOTIDE SEQUENCE</scope>
</reference>